<feature type="transmembrane region" description="Helical" evidence="1">
    <location>
        <begin position="68"/>
        <end position="93"/>
    </location>
</feature>
<dbReference type="EMBL" id="JACAGC010000010">
    <property type="protein sequence ID" value="KAF6339806.1"/>
    <property type="molecule type" value="Genomic_DNA"/>
</dbReference>
<keyword evidence="1" id="KW-0472">Membrane</keyword>
<keyword evidence="1" id="KW-1133">Transmembrane helix</keyword>
<feature type="transmembrane region" description="Helical" evidence="1">
    <location>
        <begin position="121"/>
        <end position="141"/>
    </location>
</feature>
<evidence type="ECO:0000313" key="2">
    <source>
        <dbReference type="EMBL" id="KAF6339806.1"/>
    </source>
</evidence>
<organism evidence="2 3">
    <name type="scientific">Rhinolophus ferrumequinum</name>
    <name type="common">Greater horseshoe bat</name>
    <dbReference type="NCBI Taxonomy" id="59479"/>
    <lineage>
        <taxon>Eukaryota</taxon>
        <taxon>Metazoa</taxon>
        <taxon>Chordata</taxon>
        <taxon>Craniata</taxon>
        <taxon>Vertebrata</taxon>
        <taxon>Euteleostomi</taxon>
        <taxon>Mammalia</taxon>
        <taxon>Eutheria</taxon>
        <taxon>Laurasiatheria</taxon>
        <taxon>Chiroptera</taxon>
        <taxon>Yinpterochiroptera</taxon>
        <taxon>Rhinolophoidea</taxon>
        <taxon>Rhinolophidae</taxon>
        <taxon>Rhinolophinae</taxon>
        <taxon>Rhinolophus</taxon>
    </lineage>
</organism>
<evidence type="ECO:0000256" key="1">
    <source>
        <dbReference type="SAM" id="Phobius"/>
    </source>
</evidence>
<dbReference type="AlphaFoldDB" id="A0A7J7WRD5"/>
<sequence length="148" mass="16092">MPLLLLNFSNHPLLALKISLSGLVPGVFLMRSACKCKAFSQIMLSETLSPANCFSFIHMKSNFSTSSIVCVLCLVSVLTPLATLAPLMASLFFKMVEIVDFAIPNCVARSHTRTPLSCLEIISFFTSIVVLLMILLALQLLSISHSKG</sequence>
<evidence type="ECO:0000313" key="3">
    <source>
        <dbReference type="Proteomes" id="UP000585614"/>
    </source>
</evidence>
<dbReference type="Proteomes" id="UP000585614">
    <property type="component" value="Unassembled WGS sequence"/>
</dbReference>
<protein>
    <submittedName>
        <fullName evidence="2">Uncharacterized protein</fullName>
    </submittedName>
</protein>
<name>A0A7J7WRD5_RHIFE</name>
<proteinExistence type="predicted"/>
<comment type="caution">
    <text evidence="2">The sequence shown here is derived from an EMBL/GenBank/DDBJ whole genome shotgun (WGS) entry which is preliminary data.</text>
</comment>
<keyword evidence="1" id="KW-0812">Transmembrane</keyword>
<feature type="transmembrane region" description="Helical" evidence="1">
    <location>
        <begin position="12"/>
        <end position="30"/>
    </location>
</feature>
<reference evidence="2 3" key="1">
    <citation type="journal article" date="2020" name="Nature">
        <title>Six reference-quality genomes reveal evolution of bat adaptations.</title>
        <authorList>
            <person name="Jebb D."/>
            <person name="Huang Z."/>
            <person name="Pippel M."/>
            <person name="Hughes G.M."/>
            <person name="Lavrichenko K."/>
            <person name="Devanna P."/>
            <person name="Winkler S."/>
            <person name="Jermiin L.S."/>
            <person name="Skirmuntt E.C."/>
            <person name="Katzourakis A."/>
            <person name="Burkitt-Gray L."/>
            <person name="Ray D.A."/>
            <person name="Sullivan K.A.M."/>
            <person name="Roscito J.G."/>
            <person name="Kirilenko B.M."/>
            <person name="Davalos L.M."/>
            <person name="Corthals A.P."/>
            <person name="Power M.L."/>
            <person name="Jones G."/>
            <person name="Ransome R.D."/>
            <person name="Dechmann D.K.N."/>
            <person name="Locatelli A.G."/>
            <person name="Puechmaille S.J."/>
            <person name="Fedrigo O."/>
            <person name="Jarvis E.D."/>
            <person name="Hiller M."/>
            <person name="Vernes S.C."/>
            <person name="Myers E.W."/>
            <person name="Teeling E.C."/>
        </authorList>
    </citation>
    <scope>NUCLEOTIDE SEQUENCE [LARGE SCALE GENOMIC DNA]</scope>
    <source>
        <strain evidence="2">MRhiFer1</strain>
        <tissue evidence="2">Lung</tissue>
    </source>
</reference>
<accession>A0A7J7WRD5</accession>
<gene>
    <name evidence="2" type="ORF">mRhiFer1_008070</name>
</gene>